<keyword evidence="2" id="KW-1185">Reference proteome</keyword>
<protein>
    <submittedName>
        <fullName evidence="1">Uncharacterized protein</fullName>
    </submittedName>
</protein>
<dbReference type="EMBL" id="FOHX01000007">
    <property type="protein sequence ID" value="SEU20982.1"/>
    <property type="molecule type" value="Genomic_DNA"/>
</dbReference>
<evidence type="ECO:0000313" key="1">
    <source>
        <dbReference type="EMBL" id="SEU20982.1"/>
    </source>
</evidence>
<organism evidence="1 2">
    <name type="scientific">Nonomuraea wenchangensis</name>
    <dbReference type="NCBI Taxonomy" id="568860"/>
    <lineage>
        <taxon>Bacteria</taxon>
        <taxon>Bacillati</taxon>
        <taxon>Actinomycetota</taxon>
        <taxon>Actinomycetes</taxon>
        <taxon>Streptosporangiales</taxon>
        <taxon>Streptosporangiaceae</taxon>
        <taxon>Nonomuraea</taxon>
    </lineage>
</organism>
<proteinExistence type="predicted"/>
<gene>
    <name evidence="1" type="ORF">SAMN05421811_107306</name>
</gene>
<dbReference type="AlphaFoldDB" id="A0A1I0KAQ6"/>
<dbReference type="Proteomes" id="UP000199361">
    <property type="component" value="Unassembled WGS sequence"/>
</dbReference>
<accession>A0A1I0KAQ6</accession>
<evidence type="ECO:0000313" key="2">
    <source>
        <dbReference type="Proteomes" id="UP000199361"/>
    </source>
</evidence>
<reference evidence="1 2" key="1">
    <citation type="submission" date="2016-10" db="EMBL/GenBank/DDBJ databases">
        <authorList>
            <person name="de Groot N.N."/>
        </authorList>
    </citation>
    <scope>NUCLEOTIDE SEQUENCE [LARGE SCALE GENOMIC DNA]</scope>
    <source>
        <strain evidence="1 2">CGMCC 4.5598</strain>
    </source>
</reference>
<name>A0A1I0KAQ6_9ACTN</name>
<sequence>MAGRVNASPPQRGRVEISHRLLGRIAAHICTAPDEFLAGPKCDVERDQLRVRAAEASCPGKKLLFDLVPQDHHAVLVLNGGLTLPVRPLRRPCSLLGEQGDEPLWRAGRVGLPRSRVLHGQWIGHTGGTHPPRDHVDLHLHHVRRRRRAQTAIRPLLRIRFRLRHYRSSPFAVAMDTACSARRLADLRPRADSRWSTPNRASRSRCSTTITAALGSARTRCSLRRLPFRPEPISLTTSLTARPAAFAPSTTRMACRSRPPL</sequence>